<accession>A0AAW3J762</accession>
<dbReference type="Proteomes" id="UP000037800">
    <property type="component" value="Unassembled WGS sequence"/>
</dbReference>
<organism evidence="1 2">
    <name type="scientific">Helicobacter pullorum</name>
    <dbReference type="NCBI Taxonomy" id="35818"/>
    <lineage>
        <taxon>Bacteria</taxon>
        <taxon>Pseudomonadati</taxon>
        <taxon>Campylobacterota</taxon>
        <taxon>Epsilonproteobacteria</taxon>
        <taxon>Campylobacterales</taxon>
        <taxon>Helicobacteraceae</taxon>
        <taxon>Helicobacter</taxon>
    </lineage>
</organism>
<proteinExistence type="predicted"/>
<evidence type="ECO:0000313" key="2">
    <source>
        <dbReference type="Proteomes" id="UP000037800"/>
    </source>
</evidence>
<reference evidence="1 2" key="1">
    <citation type="submission" date="2014-06" db="EMBL/GenBank/DDBJ databases">
        <title>Helicobacter pullorum isolates in fresh chicken meat - phenotypic and genotypic features.</title>
        <authorList>
            <person name="Borges V."/>
            <person name="Santos A."/>
            <person name="Correia C.B."/>
            <person name="Saraiva M."/>
            <person name="Menard A."/>
            <person name="Vieira L."/>
            <person name="Sampaio D.A."/>
            <person name="Gomes J.P."/>
            <person name="Oleastro M."/>
        </authorList>
    </citation>
    <scope>NUCLEOTIDE SEQUENCE [LARGE SCALE GENOMIC DNA]</scope>
    <source>
        <strain evidence="1 2">229336/12</strain>
    </source>
</reference>
<sequence>MNTNLAQKEILIEVELDELLENPWTYFDCNLLVNGKEVRISVDEFAENPLEWDCNPTLLSLLRRYNIGVKTIIDKNGEKEFSVPDDFESIDDIEAFLSKNDYVYKKVYAYIHSNISLALEGNCSPLFNCPFDSGVAGFLFASKANIREWYGVDRITKKLKDKIFHNWNILINEVTNWANGEVYRVEINGDIYSCYGYSSFEKTLKEYLSNQSLLTSFFLAN</sequence>
<gene>
    <name evidence="1" type="ORF">HPU229336_06330</name>
</gene>
<dbReference type="AlphaFoldDB" id="A0AAW3J762"/>
<protein>
    <submittedName>
        <fullName evidence="1">Uncharacterized protein</fullName>
    </submittedName>
</protein>
<dbReference type="RefSeq" id="WP_060662502.1">
    <property type="nucleotide sequence ID" value="NZ_FZMV01000003.1"/>
</dbReference>
<evidence type="ECO:0000313" key="1">
    <source>
        <dbReference type="EMBL" id="KPH51492.1"/>
    </source>
</evidence>
<name>A0AAW3J762_9HELI</name>
<dbReference type="EMBL" id="JNUR01000004">
    <property type="protein sequence ID" value="KPH51492.1"/>
    <property type="molecule type" value="Genomic_DNA"/>
</dbReference>
<comment type="caution">
    <text evidence="1">The sequence shown here is derived from an EMBL/GenBank/DDBJ whole genome shotgun (WGS) entry which is preliminary data.</text>
</comment>